<evidence type="ECO:0000256" key="3">
    <source>
        <dbReference type="ARBA" id="ARBA00023052"/>
    </source>
</evidence>
<dbReference type="RefSeq" id="WP_059284344.1">
    <property type="nucleotide sequence ID" value="NZ_LNQU01000001.1"/>
</dbReference>
<name>A0A318J8D7_9NEIS</name>
<proteinExistence type="predicted"/>
<organism evidence="5 6">
    <name type="scientific">Aquitalea magnusonii</name>
    <dbReference type="NCBI Taxonomy" id="332411"/>
    <lineage>
        <taxon>Bacteria</taxon>
        <taxon>Pseudomonadati</taxon>
        <taxon>Pseudomonadota</taxon>
        <taxon>Betaproteobacteria</taxon>
        <taxon>Neisseriales</taxon>
        <taxon>Chromobacteriaceae</taxon>
        <taxon>Aquitalea</taxon>
    </lineage>
</organism>
<dbReference type="InterPro" id="IPR001017">
    <property type="entry name" value="DH_E1"/>
</dbReference>
<reference evidence="5 6" key="1">
    <citation type="submission" date="2018-05" db="EMBL/GenBank/DDBJ databases">
        <title>Genomic Encyclopedia of Type Strains, Phase IV (KMG-IV): sequencing the most valuable type-strain genomes for metagenomic binning, comparative biology and taxonomic classification.</title>
        <authorList>
            <person name="Goeker M."/>
        </authorList>
    </citation>
    <scope>NUCLEOTIDE SEQUENCE [LARGE SCALE GENOMIC DNA]</scope>
    <source>
        <strain evidence="5 6">DSM 25134</strain>
    </source>
</reference>
<dbReference type="AlphaFoldDB" id="A0A318J8D7"/>
<dbReference type="Proteomes" id="UP000248395">
    <property type="component" value="Unassembled WGS sequence"/>
</dbReference>
<evidence type="ECO:0000259" key="4">
    <source>
        <dbReference type="Pfam" id="PF00676"/>
    </source>
</evidence>
<accession>A0A318J8D7</accession>
<keyword evidence="6" id="KW-1185">Reference proteome</keyword>
<evidence type="ECO:0000313" key="6">
    <source>
        <dbReference type="Proteomes" id="UP000248395"/>
    </source>
</evidence>
<dbReference type="CDD" id="cd02000">
    <property type="entry name" value="TPP_E1_PDC_ADC_BCADC"/>
    <property type="match status" value="1"/>
</dbReference>
<comment type="cofactor">
    <cofactor evidence="1">
        <name>thiamine diphosphate</name>
        <dbReference type="ChEBI" id="CHEBI:58937"/>
    </cofactor>
</comment>
<dbReference type="InterPro" id="IPR029061">
    <property type="entry name" value="THDP-binding"/>
</dbReference>
<dbReference type="EMBL" id="QJKC01000013">
    <property type="protein sequence ID" value="PXX44367.1"/>
    <property type="molecule type" value="Genomic_DNA"/>
</dbReference>
<dbReference type="SUPFAM" id="SSF52518">
    <property type="entry name" value="Thiamin diphosphate-binding fold (THDP-binding)"/>
    <property type="match status" value="1"/>
</dbReference>
<evidence type="ECO:0000313" key="5">
    <source>
        <dbReference type="EMBL" id="PXX44367.1"/>
    </source>
</evidence>
<dbReference type="Gene3D" id="3.40.50.970">
    <property type="match status" value="1"/>
</dbReference>
<dbReference type="GO" id="GO:0006086">
    <property type="term" value="P:pyruvate decarboxylation to acetyl-CoA"/>
    <property type="evidence" value="ECO:0007669"/>
    <property type="project" value="TreeGrafter"/>
</dbReference>
<evidence type="ECO:0000256" key="1">
    <source>
        <dbReference type="ARBA" id="ARBA00001964"/>
    </source>
</evidence>
<dbReference type="PANTHER" id="PTHR11516">
    <property type="entry name" value="PYRUVATE DEHYDROGENASE E1 COMPONENT, ALPHA SUBUNIT BACTERIAL AND ORGANELLAR"/>
    <property type="match status" value="1"/>
</dbReference>
<dbReference type="Pfam" id="PF00676">
    <property type="entry name" value="E1_dh"/>
    <property type="match status" value="1"/>
</dbReference>
<dbReference type="OrthoDB" id="9766715at2"/>
<dbReference type="GO" id="GO:0004739">
    <property type="term" value="F:pyruvate dehydrogenase (acetyl-transferring) activity"/>
    <property type="evidence" value="ECO:0007669"/>
    <property type="project" value="TreeGrafter"/>
</dbReference>
<protein>
    <submittedName>
        <fullName evidence="5">Pyruvate dehydrogenase E1 component alpha subunit</fullName>
    </submittedName>
</protein>
<keyword evidence="2" id="KW-0560">Oxidoreductase</keyword>
<feature type="domain" description="Dehydrogenase E1 component" evidence="4">
    <location>
        <begin position="10"/>
        <end position="306"/>
    </location>
</feature>
<keyword evidence="5" id="KW-0670">Pyruvate</keyword>
<evidence type="ECO:0000256" key="2">
    <source>
        <dbReference type="ARBA" id="ARBA00023002"/>
    </source>
</evidence>
<sequence>MSLSTLFLEQMLLIRRTEEAIARHYPEQKMRCPVHLSIGQEAAAVGVCAALEATDLAVSTHRAHAHYLAKGGDLDALIAELHGKSTGCCGGRGGSMHLSDTKVGFVASTAIVGNSIPVGVGLALSLKQKRSDRISCIFLGDGATEEGAFYESANFAVVRNLPVLFACENNFYSVYSSLDKRQPKNRSLAELAKAIGLNTVVVDGNDVEAVHTATNAAISAIRNGLGPYFIEMPTYRWLEHCGPYDDDHLNYRPHGELAYWKSRDPIQQLIERLQLCAEDLNTMETKIAHRIDVAFAKADTAPFPDPSSGMDGIYATVLGPQL</sequence>
<comment type="caution">
    <text evidence="5">The sequence shown here is derived from an EMBL/GenBank/DDBJ whole genome shotgun (WGS) entry which is preliminary data.</text>
</comment>
<gene>
    <name evidence="5" type="ORF">DFR38_11349</name>
</gene>
<keyword evidence="3" id="KW-0786">Thiamine pyrophosphate</keyword>
<dbReference type="PANTHER" id="PTHR11516:SF60">
    <property type="entry name" value="PYRUVATE DEHYDROGENASE E1 COMPONENT SUBUNIT ALPHA"/>
    <property type="match status" value="1"/>
</dbReference>
<dbReference type="InterPro" id="IPR050642">
    <property type="entry name" value="PDH_E1_Alpha_Subunit"/>
</dbReference>